<evidence type="ECO:0000313" key="2">
    <source>
        <dbReference type="EMBL" id="CAI4000872.1"/>
    </source>
</evidence>
<organism evidence="2">
    <name type="scientific">Cladocopium goreaui</name>
    <dbReference type="NCBI Taxonomy" id="2562237"/>
    <lineage>
        <taxon>Eukaryota</taxon>
        <taxon>Sar</taxon>
        <taxon>Alveolata</taxon>
        <taxon>Dinophyceae</taxon>
        <taxon>Suessiales</taxon>
        <taxon>Symbiodiniaceae</taxon>
        <taxon>Cladocopium</taxon>
    </lineage>
</organism>
<dbReference type="EMBL" id="CAMXCT030002852">
    <property type="protein sequence ID" value="CAL4788184.1"/>
    <property type="molecule type" value="Genomic_DNA"/>
</dbReference>
<feature type="compositionally biased region" description="Polar residues" evidence="1">
    <location>
        <begin position="103"/>
        <end position="116"/>
    </location>
</feature>
<accession>A0A9P1D1F4</accession>
<keyword evidence="4" id="KW-1185">Reference proteome</keyword>
<keyword evidence="3" id="KW-0695">RNA-directed DNA polymerase</keyword>
<feature type="non-terminal residue" evidence="2">
    <location>
        <position position="649"/>
    </location>
</feature>
<dbReference type="EMBL" id="CAMXCT020002852">
    <property type="protein sequence ID" value="CAL1154247.1"/>
    <property type="molecule type" value="Genomic_DNA"/>
</dbReference>
<proteinExistence type="predicted"/>
<name>A0A9P1D1F4_9DINO</name>
<protein>
    <submittedName>
        <fullName evidence="3">Reverse transcriptase domain-containing protein</fullName>
    </submittedName>
</protein>
<dbReference type="AlphaFoldDB" id="A0A9P1D1F4"/>
<gene>
    <name evidence="2" type="ORF">C1SCF055_LOCUS26959</name>
</gene>
<reference evidence="2" key="1">
    <citation type="submission" date="2022-10" db="EMBL/GenBank/DDBJ databases">
        <authorList>
            <person name="Chen Y."/>
            <person name="Dougan E. K."/>
            <person name="Chan C."/>
            <person name="Rhodes N."/>
            <person name="Thang M."/>
        </authorList>
    </citation>
    <scope>NUCLEOTIDE SEQUENCE</scope>
</reference>
<feature type="region of interest" description="Disordered" evidence="1">
    <location>
        <begin position="1"/>
        <end position="26"/>
    </location>
</feature>
<keyword evidence="3" id="KW-0808">Transferase</keyword>
<dbReference type="GO" id="GO:0003964">
    <property type="term" value="F:RNA-directed DNA polymerase activity"/>
    <property type="evidence" value="ECO:0007669"/>
    <property type="project" value="UniProtKB-KW"/>
</dbReference>
<evidence type="ECO:0000313" key="3">
    <source>
        <dbReference type="EMBL" id="CAL4788184.1"/>
    </source>
</evidence>
<dbReference type="EMBL" id="CAMXCT010002852">
    <property type="protein sequence ID" value="CAI4000872.1"/>
    <property type="molecule type" value="Genomic_DNA"/>
</dbReference>
<dbReference type="Proteomes" id="UP001152797">
    <property type="component" value="Unassembled WGS sequence"/>
</dbReference>
<evidence type="ECO:0000313" key="4">
    <source>
        <dbReference type="Proteomes" id="UP001152797"/>
    </source>
</evidence>
<comment type="caution">
    <text evidence="2">The sequence shown here is derived from an EMBL/GenBank/DDBJ whole genome shotgun (WGS) entry which is preliminary data.</text>
</comment>
<sequence>MSVVGAESDDEPEFVGEPYEPSIADTEDLRAAVDGDKGYTSKASADCQSWAQALEWMQNTCRTAQTFKDDNVKLLQNCLLQCSQLTRSINLALTKNEAEQDWASVTQKPNVGTTQQDADEEDQPKRKRLRGKQPVQDNWHTLKQGTSKEHVAYKVATREPVPVPHGKGWKRDLTQDQRQSVADDIWVQLNRFLEQFLQKQAKVAVNQGLDMKFHGKPQRKKGAPVKIRAVIFMDDRSWACSQWASFRHILDMWTEHAGRLGLRDNESKRQFTAKSAAKRDRLRRAFGTQMVLHLNALGAYLGLGNIQEMESERIQKAQVCADKIRAAPVSSALRTFVASAAASSKAAFGWISRAPAKTVVEKLEARVRKACYAQKMASPILTKLVLGHQQDIRFVAGQAAISAVLRLVMSTKEELKDWEHTAGPAERCNAFLAGLGWATRSPWLWFHEKLGIFLCLHPRHARFVPSVELVRHNLRESWRCTLWHRFLDSKRHEAPALRHMDYDPWLTQSARNLAAKHKSAYAVGPPAAMTPDVAGDSDAEPETLEGPVDDRLVLPEPPAPDRAEAALREEARYKAIREGLYESLSLEPPPDIKKMDAETVEDLVSSKKTALKAPYDGEDELEESRDTRDIFADVVSTFADNASAANDSN</sequence>
<evidence type="ECO:0000256" key="1">
    <source>
        <dbReference type="SAM" id="MobiDB-lite"/>
    </source>
</evidence>
<keyword evidence="3" id="KW-0548">Nucleotidyltransferase</keyword>
<feature type="region of interest" description="Disordered" evidence="1">
    <location>
        <begin position="524"/>
        <end position="548"/>
    </location>
</feature>
<feature type="region of interest" description="Disordered" evidence="1">
    <location>
        <begin position="102"/>
        <end position="139"/>
    </location>
</feature>
<reference evidence="3 4" key="2">
    <citation type="submission" date="2024-05" db="EMBL/GenBank/DDBJ databases">
        <authorList>
            <person name="Chen Y."/>
            <person name="Shah S."/>
            <person name="Dougan E. K."/>
            <person name="Thang M."/>
            <person name="Chan C."/>
        </authorList>
    </citation>
    <scope>NUCLEOTIDE SEQUENCE [LARGE SCALE GENOMIC DNA]</scope>
</reference>